<keyword evidence="1" id="KW-0812">Transmembrane</keyword>
<evidence type="ECO:0000256" key="1">
    <source>
        <dbReference type="SAM" id="Phobius"/>
    </source>
</evidence>
<protein>
    <submittedName>
        <fullName evidence="2">Uncharacterized protein</fullName>
    </submittedName>
</protein>
<gene>
    <name evidence="2" type="ORF">RAG0_00767</name>
</gene>
<evidence type="ECO:0000313" key="3">
    <source>
        <dbReference type="Proteomes" id="UP000178912"/>
    </source>
</evidence>
<dbReference type="EMBL" id="FJUX01000002">
    <property type="protein sequence ID" value="CZS89363.1"/>
    <property type="molecule type" value="Genomic_DNA"/>
</dbReference>
<sequence length="54" mass="6239">MNHEYKQVYLLVNFCPLLHGNSMCCLVLVRTEKMLARLSTSAIVNTTMPYYCPK</sequence>
<keyword evidence="1" id="KW-1133">Transmembrane helix</keyword>
<name>A0A1E1JU69_9HELO</name>
<evidence type="ECO:0000313" key="2">
    <source>
        <dbReference type="EMBL" id="CZS89363.1"/>
    </source>
</evidence>
<keyword evidence="1" id="KW-0472">Membrane</keyword>
<reference evidence="3" key="1">
    <citation type="submission" date="2016-03" db="EMBL/GenBank/DDBJ databases">
        <authorList>
            <person name="Guldener U."/>
        </authorList>
    </citation>
    <scope>NUCLEOTIDE SEQUENCE [LARGE SCALE GENOMIC DNA]</scope>
    <source>
        <strain evidence="3">04CH-RAC-A.6.1</strain>
    </source>
</reference>
<keyword evidence="3" id="KW-1185">Reference proteome</keyword>
<dbReference type="Proteomes" id="UP000178912">
    <property type="component" value="Unassembled WGS sequence"/>
</dbReference>
<organism evidence="2 3">
    <name type="scientific">Rhynchosporium agropyri</name>
    <dbReference type="NCBI Taxonomy" id="914238"/>
    <lineage>
        <taxon>Eukaryota</taxon>
        <taxon>Fungi</taxon>
        <taxon>Dikarya</taxon>
        <taxon>Ascomycota</taxon>
        <taxon>Pezizomycotina</taxon>
        <taxon>Leotiomycetes</taxon>
        <taxon>Helotiales</taxon>
        <taxon>Ploettnerulaceae</taxon>
        <taxon>Rhynchosporium</taxon>
    </lineage>
</organism>
<proteinExistence type="predicted"/>
<accession>A0A1E1JU69</accession>
<feature type="transmembrane region" description="Helical" evidence="1">
    <location>
        <begin position="6"/>
        <end position="29"/>
    </location>
</feature>
<dbReference type="AlphaFoldDB" id="A0A1E1JU69"/>